<dbReference type="Proteomes" id="UP000275024">
    <property type="component" value="Unassembled WGS sequence"/>
</dbReference>
<dbReference type="PANTHER" id="PTHR32097">
    <property type="entry name" value="CAMP-BINDING PROTEIN 1-RELATED"/>
    <property type="match status" value="1"/>
</dbReference>
<keyword evidence="5" id="KW-1185">Reference proteome</keyword>
<dbReference type="Pfam" id="PF02342">
    <property type="entry name" value="TerD"/>
    <property type="match status" value="1"/>
</dbReference>
<dbReference type="OrthoDB" id="3851702at2"/>
<organism evidence="3 6">
    <name type="scientific">Streptomyces radicis</name>
    <dbReference type="NCBI Taxonomy" id="1750517"/>
    <lineage>
        <taxon>Bacteria</taxon>
        <taxon>Bacillati</taxon>
        <taxon>Actinomycetota</taxon>
        <taxon>Actinomycetes</taxon>
        <taxon>Kitasatosporales</taxon>
        <taxon>Streptomycetaceae</taxon>
        <taxon>Streptomyces</taxon>
    </lineage>
</organism>
<dbReference type="InterPro" id="IPR003325">
    <property type="entry name" value="TerD"/>
</dbReference>
<protein>
    <submittedName>
        <fullName evidence="3">TerD-family protein</fullName>
    </submittedName>
</protein>
<dbReference type="EMBL" id="RBDY01000002">
    <property type="protein sequence ID" value="RKN26504.1"/>
    <property type="molecule type" value="Genomic_DNA"/>
</dbReference>
<dbReference type="InterPro" id="IPR051324">
    <property type="entry name" value="Stress/Tellurium_Resist"/>
</dbReference>
<sequence length="177" mass="18853">MSGASRGITRAEVMVKWDPSPAGEPSRDVDIIAGVFGKGDPFGAPVYVVHPGRRSPDGTVTVKRESRTGQGFGYDEVMAFEFDRMSSDYVRVVVGVAVQQPGGTRTLGQAGNPRVRVAQGYDELVPERELGEVAGSLSATVGEFTRDGAGPWTFAASVRGFDADPEEFARVMGRRAA</sequence>
<evidence type="ECO:0000313" key="6">
    <source>
        <dbReference type="Proteomes" id="UP000275024"/>
    </source>
</evidence>
<reference evidence="5 6" key="1">
    <citation type="submission" date="2018-09" db="EMBL/GenBank/DDBJ databases">
        <title>Streptomyces sp. nov. DS1-2, an endophytic actinomycete isolated from roots of Dendrobium scabrilingue.</title>
        <authorList>
            <person name="Kuncharoen N."/>
            <person name="Kudo T."/>
            <person name="Ohkuma M."/>
            <person name="Yuki M."/>
            <person name="Tanasupawat S."/>
        </authorList>
    </citation>
    <scope>NUCLEOTIDE SEQUENCE [LARGE SCALE GENOMIC DNA]</scope>
    <source>
        <strain evidence="3 6">AZ1-7</strain>
        <strain evidence="4 5">DS1-2</strain>
    </source>
</reference>
<evidence type="ECO:0000313" key="3">
    <source>
        <dbReference type="EMBL" id="RKN11477.1"/>
    </source>
</evidence>
<comment type="caution">
    <text evidence="3">The sequence shown here is derived from an EMBL/GenBank/DDBJ whole genome shotgun (WGS) entry which is preliminary data.</text>
</comment>
<dbReference type="PANTHER" id="PTHR32097:SF4">
    <property type="entry name" value="GENERAL STRESS PROTEIN 16U"/>
    <property type="match status" value="1"/>
</dbReference>
<accession>A0A3A9WZ48</accession>
<evidence type="ECO:0000313" key="4">
    <source>
        <dbReference type="EMBL" id="RKN26504.1"/>
    </source>
</evidence>
<evidence type="ECO:0000313" key="5">
    <source>
        <dbReference type="Proteomes" id="UP000268652"/>
    </source>
</evidence>
<dbReference type="RefSeq" id="WP_120695387.1">
    <property type="nucleotide sequence ID" value="NZ_RBDX01000003.1"/>
</dbReference>
<evidence type="ECO:0000256" key="1">
    <source>
        <dbReference type="ARBA" id="ARBA00008775"/>
    </source>
</evidence>
<evidence type="ECO:0000259" key="2">
    <source>
        <dbReference type="Pfam" id="PF02342"/>
    </source>
</evidence>
<dbReference type="EMBL" id="RBDX01000003">
    <property type="protein sequence ID" value="RKN11477.1"/>
    <property type="molecule type" value="Genomic_DNA"/>
</dbReference>
<dbReference type="CDD" id="cd06974">
    <property type="entry name" value="TerD_like"/>
    <property type="match status" value="1"/>
</dbReference>
<dbReference type="Proteomes" id="UP000268652">
    <property type="component" value="Unassembled WGS sequence"/>
</dbReference>
<feature type="domain" description="TerD" evidence="2">
    <location>
        <begin position="5"/>
        <end position="165"/>
    </location>
</feature>
<dbReference type="Gene3D" id="2.60.60.30">
    <property type="entry name" value="sav2460 like domains"/>
    <property type="match status" value="1"/>
</dbReference>
<proteinExistence type="inferred from homology"/>
<name>A0A3A9WZ48_9ACTN</name>
<comment type="similarity">
    <text evidence="1">Belongs to the CAPAB/TerDEXZ family.</text>
</comment>
<dbReference type="AlphaFoldDB" id="A0A3A9WZ48"/>
<gene>
    <name evidence="4" type="ORF">D7318_03730</name>
    <name evidence="3" type="ORF">D7319_05930</name>
</gene>